<reference evidence="1" key="1">
    <citation type="journal article" date="2019" name="bioRxiv">
        <title>The Genome of the Zebra Mussel, Dreissena polymorpha: A Resource for Invasive Species Research.</title>
        <authorList>
            <person name="McCartney M.A."/>
            <person name="Auch B."/>
            <person name="Kono T."/>
            <person name="Mallez S."/>
            <person name="Zhang Y."/>
            <person name="Obille A."/>
            <person name="Becker A."/>
            <person name="Abrahante J.E."/>
            <person name="Garbe J."/>
            <person name="Badalamenti J.P."/>
            <person name="Herman A."/>
            <person name="Mangelson H."/>
            <person name="Liachko I."/>
            <person name="Sullivan S."/>
            <person name="Sone E.D."/>
            <person name="Koren S."/>
            <person name="Silverstein K.A.T."/>
            <person name="Beckman K.B."/>
            <person name="Gohl D.M."/>
        </authorList>
    </citation>
    <scope>NUCLEOTIDE SEQUENCE</scope>
    <source>
        <strain evidence="1">Duluth1</strain>
        <tissue evidence="1">Whole animal</tissue>
    </source>
</reference>
<proteinExistence type="predicted"/>
<dbReference type="Proteomes" id="UP000828390">
    <property type="component" value="Unassembled WGS sequence"/>
</dbReference>
<accession>A0A9D4CPB7</accession>
<evidence type="ECO:0000313" key="2">
    <source>
        <dbReference type="Proteomes" id="UP000828390"/>
    </source>
</evidence>
<keyword evidence="2" id="KW-1185">Reference proteome</keyword>
<protein>
    <submittedName>
        <fullName evidence="1">Uncharacterized protein</fullName>
    </submittedName>
</protein>
<evidence type="ECO:0000313" key="1">
    <source>
        <dbReference type="EMBL" id="KAH3727958.1"/>
    </source>
</evidence>
<organism evidence="1 2">
    <name type="scientific">Dreissena polymorpha</name>
    <name type="common">Zebra mussel</name>
    <name type="synonym">Mytilus polymorpha</name>
    <dbReference type="NCBI Taxonomy" id="45954"/>
    <lineage>
        <taxon>Eukaryota</taxon>
        <taxon>Metazoa</taxon>
        <taxon>Spiralia</taxon>
        <taxon>Lophotrochozoa</taxon>
        <taxon>Mollusca</taxon>
        <taxon>Bivalvia</taxon>
        <taxon>Autobranchia</taxon>
        <taxon>Heteroconchia</taxon>
        <taxon>Euheterodonta</taxon>
        <taxon>Imparidentia</taxon>
        <taxon>Neoheterodontei</taxon>
        <taxon>Myida</taxon>
        <taxon>Dreissenoidea</taxon>
        <taxon>Dreissenidae</taxon>
        <taxon>Dreissena</taxon>
    </lineage>
</organism>
<reference evidence="1" key="2">
    <citation type="submission" date="2020-11" db="EMBL/GenBank/DDBJ databases">
        <authorList>
            <person name="McCartney M.A."/>
            <person name="Auch B."/>
            <person name="Kono T."/>
            <person name="Mallez S."/>
            <person name="Becker A."/>
            <person name="Gohl D.M."/>
            <person name="Silverstein K.A.T."/>
            <person name="Koren S."/>
            <person name="Bechman K.B."/>
            <person name="Herman A."/>
            <person name="Abrahante J.E."/>
            <person name="Garbe J."/>
        </authorList>
    </citation>
    <scope>NUCLEOTIDE SEQUENCE</scope>
    <source>
        <strain evidence="1">Duluth1</strain>
        <tissue evidence="1">Whole animal</tissue>
    </source>
</reference>
<gene>
    <name evidence="1" type="ORF">DPMN_053904</name>
</gene>
<dbReference type="EMBL" id="JAIWYP010000012">
    <property type="protein sequence ID" value="KAH3727958.1"/>
    <property type="molecule type" value="Genomic_DNA"/>
</dbReference>
<comment type="caution">
    <text evidence="1">The sequence shown here is derived from an EMBL/GenBank/DDBJ whole genome shotgun (WGS) entry which is preliminary data.</text>
</comment>
<sequence length="104" mass="11809">MFKDLFLANVLQEVPVLQVPLIEAGHGFREESNGQTRGRVLHHERQGNPLSRTVLNSTGMAIKESREIPLQNCPRICATMLSKHYLSNTHRLMACDYIVYQTST</sequence>
<dbReference type="AlphaFoldDB" id="A0A9D4CPB7"/>
<name>A0A9D4CPB7_DREPO</name>